<dbReference type="GO" id="GO:0005524">
    <property type="term" value="F:ATP binding"/>
    <property type="evidence" value="ECO:0007669"/>
    <property type="project" value="UniProtKB-KW"/>
</dbReference>
<evidence type="ECO:0000259" key="10">
    <source>
        <dbReference type="Pfam" id="PF02514"/>
    </source>
</evidence>
<dbReference type="GO" id="GO:0015979">
    <property type="term" value="P:photosynthesis"/>
    <property type="evidence" value="ECO:0007669"/>
    <property type="project" value="UniProtKB-KW"/>
</dbReference>
<keyword evidence="4" id="KW-0436">Ligase</keyword>
<keyword evidence="5" id="KW-0547">Nucleotide-binding</keyword>
<dbReference type="EMBL" id="RPFZ01000001">
    <property type="protein sequence ID" value="RPF71771.1"/>
    <property type="molecule type" value="Genomic_DNA"/>
</dbReference>
<keyword evidence="13" id="KW-1185">Reference proteome</keyword>
<dbReference type="Proteomes" id="UP000275232">
    <property type="component" value="Unassembled WGS sequence"/>
</dbReference>
<comment type="catalytic activity">
    <reaction evidence="9">
        <text>protoporphyrin IX + Mg(2+) + ATP + H2O = Mg-protoporphyrin IX + ADP + phosphate + 3 H(+)</text>
        <dbReference type="Rhea" id="RHEA:13961"/>
        <dbReference type="ChEBI" id="CHEBI:15377"/>
        <dbReference type="ChEBI" id="CHEBI:15378"/>
        <dbReference type="ChEBI" id="CHEBI:18420"/>
        <dbReference type="ChEBI" id="CHEBI:30616"/>
        <dbReference type="ChEBI" id="CHEBI:43474"/>
        <dbReference type="ChEBI" id="CHEBI:57306"/>
        <dbReference type="ChEBI" id="CHEBI:60492"/>
        <dbReference type="ChEBI" id="CHEBI:456216"/>
        <dbReference type="EC" id="6.6.1.1"/>
    </reaction>
</comment>
<feature type="domain" description="CobN/magnesium chelatase" evidence="10">
    <location>
        <begin position="174"/>
        <end position="747"/>
    </location>
</feature>
<accession>A0A3N5DRG6</accession>
<evidence type="ECO:0000256" key="2">
    <source>
        <dbReference type="ARBA" id="ARBA00012825"/>
    </source>
</evidence>
<evidence type="ECO:0000256" key="8">
    <source>
        <dbReference type="ARBA" id="ARBA00023444"/>
    </source>
</evidence>
<keyword evidence="7" id="KW-0149">Chlorophyll biosynthesis</keyword>
<comment type="similarity">
    <text evidence="1">Belongs to the Mg-chelatase subunit H family.</text>
</comment>
<comment type="pathway">
    <text evidence="8">Porphyrin-containing compound metabolism.</text>
</comment>
<dbReference type="InterPro" id="IPR022571">
    <property type="entry name" value="Mg_chelatase_H_N"/>
</dbReference>
<protein>
    <recommendedName>
        <fullName evidence="2">magnesium chelatase</fullName>
        <ecNumber evidence="2">6.6.1.1</ecNumber>
    </recommendedName>
</protein>
<evidence type="ECO:0000256" key="5">
    <source>
        <dbReference type="ARBA" id="ARBA00022741"/>
    </source>
</evidence>
<dbReference type="GO" id="GO:0015995">
    <property type="term" value="P:chlorophyll biosynthetic process"/>
    <property type="evidence" value="ECO:0007669"/>
    <property type="project" value="UniProtKB-KW"/>
</dbReference>
<keyword evidence="3" id="KW-0602">Photosynthesis</keyword>
<dbReference type="AlphaFoldDB" id="A0A3N5DRG6"/>
<evidence type="ECO:0000313" key="12">
    <source>
        <dbReference type="EMBL" id="RPF71771.1"/>
    </source>
</evidence>
<dbReference type="Pfam" id="PF02514">
    <property type="entry name" value="CobN-Mg_chel"/>
    <property type="match status" value="1"/>
</dbReference>
<evidence type="ECO:0000313" key="13">
    <source>
        <dbReference type="Proteomes" id="UP000275232"/>
    </source>
</evidence>
<feature type="domain" description="Magnesium chelatase subunit H N-terminal" evidence="11">
    <location>
        <begin position="8"/>
        <end position="170"/>
    </location>
</feature>
<evidence type="ECO:0000256" key="9">
    <source>
        <dbReference type="ARBA" id="ARBA00048693"/>
    </source>
</evidence>
<reference evidence="12 13" key="1">
    <citation type="submission" date="2018-11" db="EMBL/GenBank/DDBJ databases">
        <title>Erythrobacter spongiae sp. nov., isolated from a marine sponge.</title>
        <authorList>
            <person name="Zhuang L."/>
            <person name="Luo L."/>
        </authorList>
    </citation>
    <scope>NUCLEOTIDE SEQUENCE [LARGE SCALE GENOMIC DNA]</scope>
    <source>
        <strain evidence="12 13">HN-E23</strain>
    </source>
</reference>
<proteinExistence type="inferred from homology"/>
<dbReference type="RefSeq" id="WP_123880526.1">
    <property type="nucleotide sequence ID" value="NZ_RPFZ01000001.1"/>
</dbReference>
<name>A0A3N5DRG6_9SPHN</name>
<evidence type="ECO:0000256" key="6">
    <source>
        <dbReference type="ARBA" id="ARBA00022840"/>
    </source>
</evidence>
<evidence type="ECO:0000256" key="3">
    <source>
        <dbReference type="ARBA" id="ARBA00022531"/>
    </source>
</evidence>
<keyword evidence="6" id="KW-0067">ATP-binding</keyword>
<gene>
    <name evidence="12" type="ORF">EG799_09185</name>
</gene>
<dbReference type="Pfam" id="PF11965">
    <property type="entry name" value="DUF3479"/>
    <property type="match status" value="1"/>
</dbReference>
<dbReference type="OrthoDB" id="9757976at2"/>
<dbReference type="EC" id="6.6.1.1" evidence="2"/>
<dbReference type="PANTHER" id="PTHR44119:SF1">
    <property type="entry name" value="MAGNESIUM-CHELATASE SUBUNIT CHLH, CHLOROPLASTIC"/>
    <property type="match status" value="1"/>
</dbReference>
<dbReference type="InterPro" id="IPR003672">
    <property type="entry name" value="CobN/Mg_chltase"/>
</dbReference>
<evidence type="ECO:0000256" key="7">
    <source>
        <dbReference type="ARBA" id="ARBA00023171"/>
    </source>
</evidence>
<evidence type="ECO:0000259" key="11">
    <source>
        <dbReference type="Pfam" id="PF11965"/>
    </source>
</evidence>
<dbReference type="CDD" id="cd10150">
    <property type="entry name" value="CobN_like"/>
    <property type="match status" value="1"/>
</dbReference>
<evidence type="ECO:0000256" key="4">
    <source>
        <dbReference type="ARBA" id="ARBA00022598"/>
    </source>
</evidence>
<dbReference type="GO" id="GO:0016851">
    <property type="term" value="F:magnesium chelatase activity"/>
    <property type="evidence" value="ECO:0007669"/>
    <property type="project" value="UniProtKB-EC"/>
</dbReference>
<evidence type="ECO:0000256" key="1">
    <source>
        <dbReference type="ARBA" id="ARBA00010851"/>
    </source>
</evidence>
<dbReference type="PANTHER" id="PTHR44119">
    <property type="entry name" value="MAGNESIUM-CHELATASE SUBUNIT CHLH, CHLOROPLASTIC"/>
    <property type="match status" value="1"/>
</dbReference>
<sequence length="1174" mass="125239">MGGSAPLRMVVLTLDAHLSHALEQAADRVRADLPGFRLDIFVASHWADGENRAAAARRAIARADIVVTHMLFMEEHFMPVIDALAARRPACAAMVGCLSAGPVVELTRLGRFSAAPGESRGPMAWLKRLKGKPAAGNSATAGERQMRMLRRLPRILKLIPGTAQDLRAYLLTLGYLLAGSTANMEGLIRHLASRYGECDLSEPPLPVEYPETGLYHPGMTGAIGTQAGELPTTRAAKGRVGLLLMRSYVLSGDAGHYDGVIAAMEAEGLDVVPAFAAGLDARPAIERFFCDAGGAASVDAVVSLTGFSLVGGPAYNDSDAAVDLLKRLDVPYFAAQVSEFQTLPEWRDSARGMTPVETIMGLALPELDGAIAPVLVGGRGGEGGRMEADAERAGMLARRVARMIALRRTPRSERRLAITVFSYPPNAGAVGTAAFLSVFESLWNVLAGLERQGYEVDLPADPAALEDAILGGNSVQFGTPANVFARIPAADHIARERHLDEIEAQWGPAPGREQSDGNAILLLGARLGNVLVAVQPSMGYEGDPMRLLFEGSFAPTHAFAAHYRYIAEDFAAHELLHFGTHGALEFMPGKQAGLTGDCWPERLIGDLPHYYLYAGNNPSEASIAKRRSAAVTLSHMTPPLGEAGLYNDWRDAKTTLARWYDDPSEALAATLQAQGAALDLCDPAPRWTDANAEVARLAALIEEMEATLVPHGLHVVGRPMAREAAEDLAAIMAEANGAPVQKMATALIANPELDNILAALDGGYVPPVAGGDVLSDPAMLPTGRNIHGFDPFRLPAAHASAEGAAQAELLLARSLEDTGTLPESIGMVLWGTDTLKSGGVPVAQVLSLMGAKARFDGFGRLAGAQLIPLAELGRPRVDAVVTLSGIFRDLLPLQTRLIAEAAWLASQVEEPLDQNFVRKHTLARIAAGADPEEAALRVFSNAEGAYGANVNHMVENGLWEGGDELGQAFCTRKGFAYGRDGKARGQSELLASLLADVACTYQNLESAELGVTTIDHYFDSLGGMAQAASRSREATVPAYVGDRTGRGAKVRSMAEQVALETRTRALNPGWYEPMLEHGREGVIHIEASITNTFGWSATTGQVDEWVYRQLSETFVLDEDMRQRLSALNPTASARMANRLLEASDRQFWTPSAETLAALEAAGDELNDRMEGIAA</sequence>
<organism evidence="12 13">
    <name type="scientific">Aurantiacibacter spongiae</name>
    <dbReference type="NCBI Taxonomy" id="2488860"/>
    <lineage>
        <taxon>Bacteria</taxon>
        <taxon>Pseudomonadati</taxon>
        <taxon>Pseudomonadota</taxon>
        <taxon>Alphaproteobacteria</taxon>
        <taxon>Sphingomonadales</taxon>
        <taxon>Erythrobacteraceae</taxon>
        <taxon>Aurantiacibacter</taxon>
    </lineage>
</organism>
<comment type="caution">
    <text evidence="12">The sequence shown here is derived from an EMBL/GenBank/DDBJ whole genome shotgun (WGS) entry which is preliminary data.</text>
</comment>